<protein>
    <recommendedName>
        <fullName evidence="4">Lipoprotein</fullName>
    </recommendedName>
</protein>
<evidence type="ECO:0000256" key="1">
    <source>
        <dbReference type="SAM" id="Phobius"/>
    </source>
</evidence>
<feature type="transmembrane region" description="Helical" evidence="1">
    <location>
        <begin position="88"/>
        <end position="106"/>
    </location>
</feature>
<evidence type="ECO:0008006" key="4">
    <source>
        <dbReference type="Google" id="ProtNLM"/>
    </source>
</evidence>
<keyword evidence="1" id="KW-1133">Transmembrane helix</keyword>
<dbReference type="EMBL" id="JACGLT010000013">
    <property type="protein sequence ID" value="MBA6154027.1"/>
    <property type="molecule type" value="Genomic_DNA"/>
</dbReference>
<accession>A0A7W2M777</accession>
<gene>
    <name evidence="2" type="ORF">H3Z82_14965</name>
</gene>
<keyword evidence="3" id="KW-1185">Reference proteome</keyword>
<reference evidence="2 3" key="1">
    <citation type="submission" date="2020-07" db="EMBL/GenBank/DDBJ databases">
        <title>Bacterium isolated from marine sediment.</title>
        <authorList>
            <person name="Shang D."/>
        </authorList>
    </citation>
    <scope>NUCLEOTIDE SEQUENCE [LARGE SCALE GENOMIC DNA]</scope>
    <source>
        <strain evidence="2 3">F6074</strain>
    </source>
</reference>
<name>A0A7W2M777_9FLAO</name>
<evidence type="ECO:0000313" key="2">
    <source>
        <dbReference type="EMBL" id="MBA6154027.1"/>
    </source>
</evidence>
<comment type="caution">
    <text evidence="2">The sequence shown here is derived from an EMBL/GenBank/DDBJ whole genome shotgun (WGS) entry which is preliminary data.</text>
</comment>
<dbReference type="Proteomes" id="UP000541857">
    <property type="component" value="Unassembled WGS sequence"/>
</dbReference>
<sequence length="138" mass="15452">MKNTKVHNGNLMFRQFLSTALLLVVLLSSCSLKRGVKVLFDIPVKTVQTGTYGHHISALGHGETACLKCKDLQVLTADSFDHSLIKNLNSAIFISVIFSLLLLAFFRPEGNHNFKTPTLGLNIPKYLLFSKLLFYDLR</sequence>
<evidence type="ECO:0000313" key="3">
    <source>
        <dbReference type="Proteomes" id="UP000541857"/>
    </source>
</evidence>
<dbReference type="PROSITE" id="PS51257">
    <property type="entry name" value="PROKAR_LIPOPROTEIN"/>
    <property type="match status" value="1"/>
</dbReference>
<keyword evidence="1" id="KW-0812">Transmembrane</keyword>
<dbReference type="AlphaFoldDB" id="A0A7W2M777"/>
<proteinExistence type="predicted"/>
<keyword evidence="1" id="KW-0472">Membrane</keyword>
<organism evidence="2 3">
    <name type="scientific">Gelidibacter maritimus</name>
    <dbReference type="NCBI Taxonomy" id="2761487"/>
    <lineage>
        <taxon>Bacteria</taxon>
        <taxon>Pseudomonadati</taxon>
        <taxon>Bacteroidota</taxon>
        <taxon>Flavobacteriia</taxon>
        <taxon>Flavobacteriales</taxon>
        <taxon>Flavobacteriaceae</taxon>
        <taxon>Gelidibacter</taxon>
    </lineage>
</organism>